<dbReference type="Proteomes" id="UP000033607">
    <property type="component" value="Unassembled WGS sequence"/>
</dbReference>
<dbReference type="InterPro" id="IPR051676">
    <property type="entry name" value="UPF0053_domain"/>
</dbReference>
<evidence type="ECO:0000313" key="5">
    <source>
        <dbReference type="Proteomes" id="UP000033607"/>
    </source>
</evidence>
<reference evidence="4 5" key="1">
    <citation type="submission" date="2015-06" db="EMBL/GenBank/DDBJ databases">
        <title>Draft genome assembly of filamentous brackish cyanobacterium Limnoraphis robusta strain CS-951.</title>
        <authorList>
            <person name="Willis A."/>
            <person name="Parks M."/>
            <person name="Burford M.A."/>
        </authorList>
    </citation>
    <scope>NUCLEOTIDE SEQUENCE [LARGE SCALE GENOMIC DNA]</scope>
    <source>
        <strain evidence="4 5">CS-951</strain>
    </source>
</reference>
<proteinExistence type="predicted"/>
<dbReference type="PATRIC" id="fig|1637645.4.peg.260"/>
<organism evidence="4 5">
    <name type="scientific">Limnoraphis robusta CS-951</name>
    <dbReference type="NCBI Taxonomy" id="1637645"/>
    <lineage>
        <taxon>Bacteria</taxon>
        <taxon>Bacillati</taxon>
        <taxon>Cyanobacteriota</taxon>
        <taxon>Cyanophyceae</taxon>
        <taxon>Oscillatoriophycideae</taxon>
        <taxon>Oscillatoriales</taxon>
        <taxon>Sirenicapillariaceae</taxon>
        <taxon>Limnoraphis</taxon>
    </lineage>
</organism>
<evidence type="ECO:0000256" key="1">
    <source>
        <dbReference type="PROSITE-ProRule" id="PRU01193"/>
    </source>
</evidence>
<dbReference type="InterPro" id="IPR002550">
    <property type="entry name" value="CNNM"/>
</dbReference>
<keyword evidence="1 2" id="KW-1133">Transmembrane helix</keyword>
<keyword evidence="1 2" id="KW-0812">Transmembrane</keyword>
<dbReference type="PANTHER" id="PTHR43099">
    <property type="entry name" value="UPF0053 PROTEIN YRKA"/>
    <property type="match status" value="1"/>
</dbReference>
<accession>A0A0F5YFG4</accession>
<dbReference type="PROSITE" id="PS51846">
    <property type="entry name" value="CNNM"/>
    <property type="match status" value="1"/>
</dbReference>
<keyword evidence="1 2" id="KW-0472">Membrane</keyword>
<comment type="caution">
    <text evidence="4">The sequence shown here is derived from an EMBL/GenBank/DDBJ whole genome shotgun (WGS) entry which is preliminary data.</text>
</comment>
<protein>
    <recommendedName>
        <fullName evidence="3">CNNM transmembrane domain-containing protein</fullName>
    </recommendedName>
</protein>
<name>A0A0F5YFG4_9CYAN</name>
<sequence>MQVGITLIGILAGAFGGATLAEKLAVELSQIPILDPYSDVIALAVVVSLIAYLSLIFGELVPKRLALNHPERIAVIIAKPMNLLSKLGSPDCPREIITPLAVL</sequence>
<evidence type="ECO:0000313" key="4">
    <source>
        <dbReference type="EMBL" id="KKD37596.2"/>
    </source>
</evidence>
<dbReference type="Pfam" id="PF01595">
    <property type="entry name" value="CNNM"/>
    <property type="match status" value="1"/>
</dbReference>
<dbReference type="EMBL" id="LATL02000014">
    <property type="protein sequence ID" value="KKD37596.2"/>
    <property type="molecule type" value="Genomic_DNA"/>
</dbReference>
<evidence type="ECO:0000259" key="3">
    <source>
        <dbReference type="PROSITE" id="PS51846"/>
    </source>
</evidence>
<evidence type="ECO:0000256" key="2">
    <source>
        <dbReference type="SAM" id="Phobius"/>
    </source>
</evidence>
<gene>
    <name evidence="4" type="ORF">WN50_13570</name>
</gene>
<feature type="transmembrane region" description="Helical" evidence="2">
    <location>
        <begin position="37"/>
        <end position="57"/>
    </location>
</feature>
<feature type="domain" description="CNNM transmembrane" evidence="3">
    <location>
        <begin position="1"/>
        <end position="103"/>
    </location>
</feature>
<dbReference type="AlphaFoldDB" id="A0A0F5YFG4"/>
<dbReference type="GO" id="GO:0016020">
    <property type="term" value="C:membrane"/>
    <property type="evidence" value="ECO:0007669"/>
    <property type="project" value="UniProtKB-UniRule"/>
</dbReference>
<dbReference type="PANTHER" id="PTHR43099:SF4">
    <property type="entry name" value="INTEGRAL MEMBRANE PROTEIN"/>
    <property type="match status" value="1"/>
</dbReference>